<name>A0ABW0TNZ5_9BACL</name>
<dbReference type="EMBL" id="JBHSNO010000008">
    <property type="protein sequence ID" value="MFC5590640.1"/>
    <property type="molecule type" value="Genomic_DNA"/>
</dbReference>
<dbReference type="RefSeq" id="WP_381437398.1">
    <property type="nucleotide sequence ID" value="NZ_JBHSNO010000008.1"/>
</dbReference>
<evidence type="ECO:0000313" key="2">
    <source>
        <dbReference type="Proteomes" id="UP001596109"/>
    </source>
</evidence>
<proteinExistence type="predicted"/>
<dbReference type="Proteomes" id="UP001596109">
    <property type="component" value="Unassembled WGS sequence"/>
</dbReference>
<reference evidence="2" key="1">
    <citation type="journal article" date="2019" name="Int. J. Syst. Evol. Microbiol.">
        <title>The Global Catalogue of Microorganisms (GCM) 10K type strain sequencing project: providing services to taxonomists for standard genome sequencing and annotation.</title>
        <authorList>
            <consortium name="The Broad Institute Genomics Platform"/>
            <consortium name="The Broad Institute Genome Sequencing Center for Infectious Disease"/>
            <person name="Wu L."/>
            <person name="Ma J."/>
        </authorList>
    </citation>
    <scope>NUCLEOTIDE SEQUENCE [LARGE SCALE GENOMIC DNA]</scope>
    <source>
        <strain evidence="2">CGMCC 4.1434</strain>
    </source>
</reference>
<evidence type="ECO:0000313" key="1">
    <source>
        <dbReference type="EMBL" id="MFC5590640.1"/>
    </source>
</evidence>
<keyword evidence="2" id="KW-1185">Reference proteome</keyword>
<protein>
    <submittedName>
        <fullName evidence="1">Uncharacterized protein</fullName>
    </submittedName>
</protein>
<comment type="caution">
    <text evidence="1">The sequence shown here is derived from an EMBL/GenBank/DDBJ whole genome shotgun (WGS) entry which is preliminary data.</text>
</comment>
<accession>A0ABW0TNZ5</accession>
<gene>
    <name evidence="1" type="ORF">ACFPRA_17170</name>
</gene>
<organism evidence="1 2">
    <name type="scientific">Sporosarcina soli</name>
    <dbReference type="NCBI Taxonomy" id="334736"/>
    <lineage>
        <taxon>Bacteria</taxon>
        <taxon>Bacillati</taxon>
        <taxon>Bacillota</taxon>
        <taxon>Bacilli</taxon>
        <taxon>Bacillales</taxon>
        <taxon>Caryophanaceae</taxon>
        <taxon>Sporosarcina</taxon>
    </lineage>
</organism>
<sequence length="227" mass="24565">MQEEKFEEKFGDKEVMCVNVDKVYDWIVKENTFDIFPTSPVTFTGLPAGTSLVGATVTCEVVPATANPIEILSRVDRQFCIDGKNICLQQLTIRKNFTVTVVLTLATGVVFRSTGIPASRNEMVILCAPEGTDVEVTFTELDCFVTSTGTLTLAAAGGAVTFSALVISVNSCQSIQSTFPVTVEILADFCEPREDLPTACPPPSHPPQCPQLFPDHGHGHCRDHGCH</sequence>